<organism evidence="7 8">
    <name type="scientific">Scleroderma citrinum Foug A</name>
    <dbReference type="NCBI Taxonomy" id="1036808"/>
    <lineage>
        <taxon>Eukaryota</taxon>
        <taxon>Fungi</taxon>
        <taxon>Dikarya</taxon>
        <taxon>Basidiomycota</taxon>
        <taxon>Agaricomycotina</taxon>
        <taxon>Agaricomycetes</taxon>
        <taxon>Agaricomycetidae</taxon>
        <taxon>Boletales</taxon>
        <taxon>Sclerodermatineae</taxon>
        <taxon>Sclerodermataceae</taxon>
        <taxon>Scleroderma</taxon>
    </lineage>
</organism>
<dbReference type="Pfam" id="PF01926">
    <property type="entry name" value="MMR_HSR1"/>
    <property type="match status" value="1"/>
</dbReference>
<dbReference type="STRING" id="1036808.A0A0C3EQZ6"/>
<accession>A0A0C3EQZ6</accession>
<dbReference type="GO" id="GO:0005525">
    <property type="term" value="F:GTP binding"/>
    <property type="evidence" value="ECO:0007669"/>
    <property type="project" value="UniProtKB-KW"/>
</dbReference>
<name>A0A0C3EQZ6_9AGAM</name>
<dbReference type="OrthoDB" id="61815at2759"/>
<evidence type="ECO:0000256" key="3">
    <source>
        <dbReference type="ARBA" id="ARBA00037770"/>
    </source>
</evidence>
<evidence type="ECO:0000256" key="5">
    <source>
        <dbReference type="SAM" id="MobiDB-lite"/>
    </source>
</evidence>
<dbReference type="InterPro" id="IPR027417">
    <property type="entry name" value="P-loop_NTPase"/>
</dbReference>
<evidence type="ECO:0000256" key="4">
    <source>
        <dbReference type="ARBA" id="ARBA00039902"/>
    </source>
</evidence>
<evidence type="ECO:0000313" key="7">
    <source>
        <dbReference type="EMBL" id="KIM70231.1"/>
    </source>
</evidence>
<dbReference type="InParanoid" id="A0A0C3EQZ6"/>
<keyword evidence="2" id="KW-0342">GTP-binding</keyword>
<dbReference type="EMBL" id="KN822005">
    <property type="protein sequence ID" value="KIM70231.1"/>
    <property type="molecule type" value="Genomic_DNA"/>
</dbReference>
<dbReference type="InterPro" id="IPR006073">
    <property type="entry name" value="GTP-bd"/>
</dbReference>
<keyword evidence="8" id="KW-1185">Reference proteome</keyword>
<feature type="compositionally biased region" description="Acidic residues" evidence="5">
    <location>
        <begin position="639"/>
        <end position="652"/>
    </location>
</feature>
<dbReference type="InterPro" id="IPR043358">
    <property type="entry name" value="GNL1-like"/>
</dbReference>
<dbReference type="AlphaFoldDB" id="A0A0C3EQZ6"/>
<proteinExistence type="predicted"/>
<evidence type="ECO:0000313" key="8">
    <source>
        <dbReference type="Proteomes" id="UP000053989"/>
    </source>
</evidence>
<dbReference type="Gene3D" id="3.40.50.300">
    <property type="entry name" value="P-loop containing nucleotide triphosphate hydrolases"/>
    <property type="match status" value="1"/>
</dbReference>
<dbReference type="PANTHER" id="PTHR45709">
    <property type="entry name" value="LARGE SUBUNIT GTPASE 1 HOMOLOG-RELATED"/>
    <property type="match status" value="1"/>
</dbReference>
<feature type="domain" description="G" evidence="6">
    <location>
        <begin position="413"/>
        <end position="467"/>
    </location>
</feature>
<dbReference type="HOGENOM" id="CLU_013649_2_0_1"/>
<evidence type="ECO:0000256" key="2">
    <source>
        <dbReference type="ARBA" id="ARBA00023134"/>
    </source>
</evidence>
<dbReference type="GO" id="GO:0003924">
    <property type="term" value="F:GTPase activity"/>
    <property type="evidence" value="ECO:0007669"/>
    <property type="project" value="InterPro"/>
</dbReference>
<dbReference type="Proteomes" id="UP000053989">
    <property type="component" value="Unassembled WGS sequence"/>
</dbReference>
<reference evidence="8" key="2">
    <citation type="submission" date="2015-01" db="EMBL/GenBank/DDBJ databases">
        <title>Evolutionary Origins and Diversification of the Mycorrhizal Mutualists.</title>
        <authorList>
            <consortium name="DOE Joint Genome Institute"/>
            <consortium name="Mycorrhizal Genomics Consortium"/>
            <person name="Kohler A."/>
            <person name="Kuo A."/>
            <person name="Nagy L.G."/>
            <person name="Floudas D."/>
            <person name="Copeland A."/>
            <person name="Barry K.W."/>
            <person name="Cichocki N."/>
            <person name="Veneault-Fourrey C."/>
            <person name="LaButti K."/>
            <person name="Lindquist E.A."/>
            <person name="Lipzen A."/>
            <person name="Lundell T."/>
            <person name="Morin E."/>
            <person name="Murat C."/>
            <person name="Riley R."/>
            <person name="Ohm R."/>
            <person name="Sun H."/>
            <person name="Tunlid A."/>
            <person name="Henrissat B."/>
            <person name="Grigoriev I.V."/>
            <person name="Hibbett D.S."/>
            <person name="Martin F."/>
        </authorList>
    </citation>
    <scope>NUCLEOTIDE SEQUENCE [LARGE SCALE GENOMIC DNA]</scope>
    <source>
        <strain evidence="8">Foug A</strain>
    </source>
</reference>
<dbReference type="SUPFAM" id="SSF52540">
    <property type="entry name" value="P-loop containing nucleoside triphosphate hydrolases"/>
    <property type="match status" value="1"/>
</dbReference>
<evidence type="ECO:0000256" key="1">
    <source>
        <dbReference type="ARBA" id="ARBA00022741"/>
    </source>
</evidence>
<gene>
    <name evidence="7" type="ORF">SCLCIDRAFT_12773</name>
</gene>
<feature type="compositionally biased region" description="Polar residues" evidence="5">
    <location>
        <begin position="166"/>
        <end position="193"/>
    </location>
</feature>
<reference evidence="7 8" key="1">
    <citation type="submission" date="2014-04" db="EMBL/GenBank/DDBJ databases">
        <authorList>
            <consortium name="DOE Joint Genome Institute"/>
            <person name="Kuo A."/>
            <person name="Kohler A."/>
            <person name="Nagy L.G."/>
            <person name="Floudas D."/>
            <person name="Copeland A."/>
            <person name="Barry K.W."/>
            <person name="Cichocki N."/>
            <person name="Veneault-Fourrey C."/>
            <person name="LaButti K."/>
            <person name="Lindquist E.A."/>
            <person name="Lipzen A."/>
            <person name="Lundell T."/>
            <person name="Morin E."/>
            <person name="Murat C."/>
            <person name="Sun H."/>
            <person name="Tunlid A."/>
            <person name="Henrissat B."/>
            <person name="Grigoriev I.V."/>
            <person name="Hibbett D.S."/>
            <person name="Martin F."/>
            <person name="Nordberg H.P."/>
            <person name="Cantor M.N."/>
            <person name="Hua S.X."/>
        </authorList>
    </citation>
    <scope>NUCLEOTIDE SEQUENCE [LARGE SCALE GENOMIC DNA]</scope>
    <source>
        <strain evidence="7 8">Foug A</strain>
    </source>
</reference>
<feature type="region of interest" description="Disordered" evidence="5">
    <location>
        <begin position="626"/>
        <end position="652"/>
    </location>
</feature>
<evidence type="ECO:0000259" key="6">
    <source>
        <dbReference type="Pfam" id="PF01926"/>
    </source>
</evidence>
<feature type="region of interest" description="Disordered" evidence="5">
    <location>
        <begin position="1"/>
        <end position="61"/>
    </location>
</feature>
<comment type="function">
    <text evidence="3">Possible regulatory or functional link with the histocompatibility cluster.</text>
</comment>
<feature type="region of interest" description="Disordered" evidence="5">
    <location>
        <begin position="166"/>
        <end position="199"/>
    </location>
</feature>
<keyword evidence="1" id="KW-0547">Nucleotide-binding</keyword>
<sequence length="675" mass="75552">MGPSGKQRKAQLQFKRAIKRGDEPENLLSHSGASPSGRRKKYRRDPAPGHTLQARQISEQASRAARKLQSAFVKLDSEFLDQTRRLATTSSVVRPIPEDSNVLNEDWVKPPIGDVAMQFYIPKRPKWRYGMSKAEVDGNEQAYFRRWLSQQDAAVEQWRDALNKTPQADEQGDQALQSPRPDTQSSTTSNERSSMPHPPTYFERNLEVWRQLWRVTEMSDIILLLLDSRCPPLHLPPSLASCLSLLGASTDTVTDTTCKSKIANVILVLTKVDISGPAHVAAWTSYLNTQYPGIPVVPVEAYAPKVADPDGHAVQGRVRYKPHIAGTFRERLVHVLKDVHAKMLIPPDWARRSNEKEMEWKPRVRMDVDWEGVLNARGAKVGKGEQFENVDVCLHNETNSNALEETSEPKFLTVGLIGQPNVGKSSLLNALFGTTMVRASRTPGKTKHFQTLFWTPDVRLVDCPGLVMPSFVPLDIQVLCGVFPISRVAAIPFCVHRISQLLPLERILSLTHPSTAVEPVEDKRTWRDGQRGNTKGNTDLKWTAIDVMTAYADKKGWVTAKAGRPDINRAGNAILRLVSQGNIPWAFWPPSRDVVDNSNGNGIWLKDMVTPHHDIDDVEAIEWEDGYESDDCGKSETPVESDEEEGDKVDAEGDELVTQTKGRFDALCRCRSLMT</sequence>
<protein>
    <recommendedName>
        <fullName evidence="4">Guanine nucleotide-binding protein-like 1</fullName>
    </recommendedName>
</protein>
<dbReference type="PANTHER" id="PTHR45709:SF3">
    <property type="entry name" value="GUANINE NUCLEOTIDE-BINDING PROTEIN-LIKE 1"/>
    <property type="match status" value="1"/>
</dbReference>